<dbReference type="PATRIC" id="fig|1094558.3.peg.565"/>
<dbReference type="AlphaFoldDB" id="J0R650"/>
<evidence type="ECO:0000313" key="3">
    <source>
        <dbReference type="EMBL" id="EJF91179.1"/>
    </source>
</evidence>
<feature type="signal peptide" evidence="1">
    <location>
        <begin position="1"/>
        <end position="24"/>
    </location>
</feature>
<comment type="caution">
    <text evidence="3">The sequence shown here is derived from an EMBL/GenBank/DDBJ whole genome shotgun (WGS) entry which is preliminary data.</text>
</comment>
<evidence type="ECO:0000256" key="1">
    <source>
        <dbReference type="SAM" id="SignalP"/>
    </source>
</evidence>
<dbReference type="OrthoDB" id="7926542at2"/>
<dbReference type="RefSeq" id="WP_008038122.1">
    <property type="nucleotide sequence ID" value="NZ_JH725147.1"/>
</dbReference>
<evidence type="ECO:0000259" key="2">
    <source>
        <dbReference type="Pfam" id="PF13670"/>
    </source>
</evidence>
<dbReference type="EMBL" id="AIMB01000003">
    <property type="protein sequence ID" value="EJF91179.1"/>
    <property type="molecule type" value="Genomic_DNA"/>
</dbReference>
<dbReference type="Proteomes" id="UP000008952">
    <property type="component" value="Unassembled WGS sequence"/>
</dbReference>
<gene>
    <name evidence="3" type="ORF">ME5_00511</name>
</gene>
<dbReference type="STRING" id="1094558.ME5_00511"/>
<evidence type="ECO:0000313" key="4">
    <source>
        <dbReference type="Proteomes" id="UP000008952"/>
    </source>
</evidence>
<feature type="chain" id="PRO_5003738815" description="PepSY domain-containing protein" evidence="1">
    <location>
        <begin position="25"/>
        <end position="92"/>
    </location>
</feature>
<proteinExistence type="predicted"/>
<dbReference type="InterPro" id="IPR025711">
    <property type="entry name" value="PepSY"/>
</dbReference>
<keyword evidence="4" id="KW-1185">Reference proteome</keyword>
<organism evidence="3 4">
    <name type="scientific">Bartonella tamiae Th239</name>
    <dbReference type="NCBI Taxonomy" id="1094558"/>
    <lineage>
        <taxon>Bacteria</taxon>
        <taxon>Pseudomonadati</taxon>
        <taxon>Pseudomonadota</taxon>
        <taxon>Alphaproteobacteria</taxon>
        <taxon>Hyphomicrobiales</taxon>
        <taxon>Bartonellaceae</taxon>
        <taxon>Bartonella</taxon>
    </lineage>
</organism>
<protein>
    <recommendedName>
        <fullName evidence="2">PepSY domain-containing protein</fullName>
    </recommendedName>
</protein>
<keyword evidence="1" id="KW-0732">Signal</keyword>
<reference evidence="3 4" key="1">
    <citation type="submission" date="2012-03" db="EMBL/GenBank/DDBJ databases">
        <title>The Genome Sequence of Bartonella tamiae Th239.</title>
        <authorList>
            <consortium name="The Broad Institute Genome Sequencing Platform"/>
            <consortium name="The Broad Institute Genome Sequencing Center for Infectious Disease"/>
            <person name="Feldgarden M."/>
            <person name="Kirby J."/>
            <person name="Kosoy M."/>
            <person name="Birtles R."/>
            <person name="Probert W.S."/>
            <person name="Chiaraviglio L."/>
            <person name="Young S.K."/>
            <person name="Zeng Q."/>
            <person name="Gargeya S."/>
            <person name="Fitzgerald M."/>
            <person name="Haas B."/>
            <person name="Abouelleil A."/>
            <person name="Alvarado L."/>
            <person name="Arachchi H.M."/>
            <person name="Berlin A."/>
            <person name="Chapman S.B."/>
            <person name="Gearin G."/>
            <person name="Goldberg J."/>
            <person name="Griggs A."/>
            <person name="Gujja S."/>
            <person name="Hansen M."/>
            <person name="Heiman D."/>
            <person name="Howarth C."/>
            <person name="Larimer J."/>
            <person name="Lui A."/>
            <person name="MacDonald P.J.P."/>
            <person name="McCowen C."/>
            <person name="Montmayeur A."/>
            <person name="Murphy C."/>
            <person name="Neiman D."/>
            <person name="Pearson M."/>
            <person name="Priest M."/>
            <person name="Roberts A."/>
            <person name="Saif S."/>
            <person name="Shea T."/>
            <person name="Sisk P."/>
            <person name="Stolte C."/>
            <person name="Sykes S."/>
            <person name="Wortman J."/>
            <person name="Nusbaum C."/>
            <person name="Birren B."/>
        </authorList>
    </citation>
    <scope>NUCLEOTIDE SEQUENCE [LARGE SCALE GENOMIC DNA]</scope>
    <source>
        <strain evidence="3 4">Th239</strain>
    </source>
</reference>
<name>J0R650_9HYPH</name>
<dbReference type="Pfam" id="PF13670">
    <property type="entry name" value="PepSY_2"/>
    <property type="match status" value="1"/>
</dbReference>
<sequence>MSFKNMRMIVLASALTATAMSGLAATSYAQNAPDARISWSQLTTQLEQNNYKIRELDEKYYGWKAEVYDKDHRRLELRIDKQGNIIRQEFDD</sequence>
<accession>J0R650</accession>
<feature type="domain" description="PepSY" evidence="2">
    <location>
        <begin position="11"/>
        <end position="87"/>
    </location>
</feature>
<dbReference type="HOGENOM" id="CLU_2407327_0_0_5"/>